<protein>
    <recommendedName>
        <fullName evidence="1">CBM21 domain-containing protein</fullName>
    </recommendedName>
</protein>
<proteinExistence type="predicted"/>
<name>A0AAD9KVU0_RIDPI</name>
<gene>
    <name evidence="2" type="ORF">NP493_548g02082</name>
</gene>
<dbReference type="GO" id="GO:0008157">
    <property type="term" value="F:protein phosphatase 1 binding"/>
    <property type="evidence" value="ECO:0007669"/>
    <property type="project" value="TreeGrafter"/>
</dbReference>
<dbReference type="InterPro" id="IPR005036">
    <property type="entry name" value="CBM21_dom"/>
</dbReference>
<dbReference type="GO" id="GO:2001069">
    <property type="term" value="F:glycogen binding"/>
    <property type="evidence" value="ECO:0007669"/>
    <property type="project" value="TreeGrafter"/>
</dbReference>
<keyword evidence="3" id="KW-1185">Reference proteome</keyword>
<dbReference type="GO" id="GO:0000164">
    <property type="term" value="C:protein phosphatase type 1 complex"/>
    <property type="evidence" value="ECO:0007669"/>
    <property type="project" value="TreeGrafter"/>
</dbReference>
<reference evidence="2" key="1">
    <citation type="journal article" date="2023" name="Mol. Biol. Evol.">
        <title>Third-Generation Sequencing Reveals the Adaptive Role of the Epigenome in Three Deep-Sea Polychaetes.</title>
        <authorList>
            <person name="Perez M."/>
            <person name="Aroh O."/>
            <person name="Sun Y."/>
            <person name="Lan Y."/>
            <person name="Juniper S.K."/>
            <person name="Young C.R."/>
            <person name="Angers B."/>
            <person name="Qian P.Y."/>
        </authorList>
    </citation>
    <scope>NUCLEOTIDE SEQUENCE</scope>
    <source>
        <strain evidence="2">R07B-5</strain>
    </source>
</reference>
<dbReference type="Pfam" id="PF03370">
    <property type="entry name" value="CBM_21"/>
    <property type="match status" value="1"/>
</dbReference>
<evidence type="ECO:0000313" key="2">
    <source>
        <dbReference type="EMBL" id="KAK2178321.1"/>
    </source>
</evidence>
<feature type="domain" description="CBM21" evidence="1">
    <location>
        <begin position="213"/>
        <end position="322"/>
    </location>
</feature>
<organism evidence="2 3">
    <name type="scientific">Ridgeia piscesae</name>
    <name type="common">Tubeworm</name>
    <dbReference type="NCBI Taxonomy" id="27915"/>
    <lineage>
        <taxon>Eukaryota</taxon>
        <taxon>Metazoa</taxon>
        <taxon>Spiralia</taxon>
        <taxon>Lophotrochozoa</taxon>
        <taxon>Annelida</taxon>
        <taxon>Polychaeta</taxon>
        <taxon>Sedentaria</taxon>
        <taxon>Canalipalpata</taxon>
        <taxon>Sabellida</taxon>
        <taxon>Siboglinidae</taxon>
        <taxon>Ridgeia</taxon>
    </lineage>
</organism>
<dbReference type="InterPro" id="IPR038175">
    <property type="entry name" value="CBM21_dom_sf"/>
</dbReference>
<dbReference type="InterPro" id="IPR050782">
    <property type="entry name" value="PP1_regulatory_subunit_3"/>
</dbReference>
<evidence type="ECO:0000259" key="1">
    <source>
        <dbReference type="PROSITE" id="PS51159"/>
    </source>
</evidence>
<dbReference type="Proteomes" id="UP001209878">
    <property type="component" value="Unassembled WGS sequence"/>
</dbReference>
<evidence type="ECO:0000313" key="3">
    <source>
        <dbReference type="Proteomes" id="UP001209878"/>
    </source>
</evidence>
<dbReference type="GO" id="GO:0005979">
    <property type="term" value="P:regulation of glycogen biosynthetic process"/>
    <property type="evidence" value="ECO:0007669"/>
    <property type="project" value="TreeGrafter"/>
</dbReference>
<sequence length="338" mass="36460">MKMGEGGTAPGDCADRPTTAALYGGAVVTVAAAARVCPTTGKCTTASFGYGENVSVDACAACTHDDGYCSPETLGVLATRQTALLRVGGVGGIKQQTDLTDDVSDDITVDCECLSTKLERSLSLSPRHSAPVSPRRKKAVRFADALGLDLETVKHFLDSGDPPFVPESATRGLKLGDVPSRFKRHAESAASDFRSYIMLRFSQPGAAIDFLNEVLATHVKVENCVVDKDRLIVNGTVRVANVAFEKHVAIRYTFDNWVTCSEVSATYVPGSNDGCTDRFAFTLFLQSHFCAIAGSRFEFAVRYDTPGQSRWDNNHGRNYVIECYVPSFYIGRTPPPSS</sequence>
<accession>A0AAD9KVU0</accession>
<dbReference type="PANTHER" id="PTHR12307">
    <property type="entry name" value="PROTEIN PHOSPHATASE 1 REGULATORY SUBUNIT"/>
    <property type="match status" value="1"/>
</dbReference>
<dbReference type="PROSITE" id="PS51159">
    <property type="entry name" value="CBM21"/>
    <property type="match status" value="1"/>
</dbReference>
<dbReference type="PANTHER" id="PTHR12307:SF53">
    <property type="entry name" value="PROTEIN PHOSPHATASE 1 REGULATORY SUBUNIT"/>
    <property type="match status" value="1"/>
</dbReference>
<comment type="caution">
    <text evidence="2">The sequence shown here is derived from an EMBL/GenBank/DDBJ whole genome shotgun (WGS) entry which is preliminary data.</text>
</comment>
<dbReference type="EMBL" id="JAODUO010000548">
    <property type="protein sequence ID" value="KAK2178321.1"/>
    <property type="molecule type" value="Genomic_DNA"/>
</dbReference>
<dbReference type="Gene3D" id="2.60.40.2440">
    <property type="entry name" value="Carbohydrate binding type-21 domain"/>
    <property type="match status" value="1"/>
</dbReference>
<dbReference type="AlphaFoldDB" id="A0AAD9KVU0"/>